<evidence type="ECO:0008006" key="3">
    <source>
        <dbReference type="Google" id="ProtNLM"/>
    </source>
</evidence>
<reference evidence="1 2" key="1">
    <citation type="submission" date="2014-07" db="EMBL/GenBank/DDBJ databases">
        <title>Draft genome sequence of Thalassospira profundimaris S25-3-2.</title>
        <authorList>
            <person name="Lai Q."/>
            <person name="Shao Z."/>
        </authorList>
    </citation>
    <scope>NUCLEOTIDE SEQUENCE [LARGE SCALE GENOMIC DNA]</scope>
    <source>
        <strain evidence="1 2">S25-3-2</strain>
    </source>
</reference>
<dbReference type="EMBL" id="JPWH01000001">
    <property type="protein sequence ID" value="RCK54100.1"/>
    <property type="molecule type" value="Genomic_DNA"/>
</dbReference>
<dbReference type="Pfam" id="PF10127">
    <property type="entry name" value="RlaP"/>
    <property type="match status" value="1"/>
</dbReference>
<protein>
    <recommendedName>
        <fullName evidence="3">Nucleotidyltransferase</fullName>
    </recommendedName>
</protein>
<dbReference type="PANTHER" id="PTHR34817">
    <property type="entry name" value="NUCLEOTIDYLTRANSFERASE"/>
    <property type="match status" value="1"/>
</dbReference>
<evidence type="ECO:0000313" key="2">
    <source>
        <dbReference type="Proteomes" id="UP000252517"/>
    </source>
</evidence>
<dbReference type="OrthoDB" id="9796845at2"/>
<dbReference type="AlphaFoldDB" id="A0A367XLQ5"/>
<name>A0A367XLQ5_9PROT</name>
<dbReference type="PANTHER" id="PTHR34817:SF2">
    <property type="entry name" value="NUCLEOTIDYLTRANSFERASE"/>
    <property type="match status" value="1"/>
</dbReference>
<sequence length="266" mass="30559">MIQKDLFTIAPEIRADIEERLARVAREDGVRLLMAVESGSRAWGFPSPDSDYDVRFLYIRPRRDYLALKPVRDVIERPIVDLIDLNGWDIRKALGLLLKHNAVLSEWLESPIRYIADDPAVTQLADLASRHFDPHGYARHYASLGKGMVNRWLDPDGQIAVKRYFYALRPALSVRALRLDPSQRPPMSIQPLMQAAKLDPVLVSQVDELIARKAETREAGSTIRLPEIEQLIQDELDRVDEVPKRANVEDFTREAEALFLEWVERE</sequence>
<comment type="caution">
    <text evidence="1">The sequence shown here is derived from an EMBL/GenBank/DDBJ whole genome shotgun (WGS) entry which is preliminary data.</text>
</comment>
<accession>A0A367XLQ5</accession>
<evidence type="ECO:0000313" key="1">
    <source>
        <dbReference type="EMBL" id="RCK54100.1"/>
    </source>
</evidence>
<organism evidence="1 2">
    <name type="scientific">Thalassospira profundimaris</name>
    <dbReference type="NCBI Taxonomy" id="502049"/>
    <lineage>
        <taxon>Bacteria</taxon>
        <taxon>Pseudomonadati</taxon>
        <taxon>Pseudomonadota</taxon>
        <taxon>Alphaproteobacteria</taxon>
        <taxon>Rhodospirillales</taxon>
        <taxon>Thalassospiraceae</taxon>
        <taxon>Thalassospira</taxon>
    </lineage>
</organism>
<gene>
    <name evidence="1" type="ORF">TH25_01825</name>
</gene>
<proteinExistence type="predicted"/>
<dbReference type="InterPro" id="IPR018775">
    <property type="entry name" value="RlaP"/>
</dbReference>
<dbReference type="RefSeq" id="WP_114086689.1">
    <property type="nucleotide sequence ID" value="NZ_JPWH01000001.1"/>
</dbReference>
<dbReference type="Proteomes" id="UP000252517">
    <property type="component" value="Unassembled WGS sequence"/>
</dbReference>